<name>A0A1Z4JR97_LEPBY</name>
<dbReference type="EMBL" id="AP018204">
    <property type="protein sequence ID" value="BAY59246.1"/>
    <property type="molecule type" value="Genomic_DNA"/>
</dbReference>
<feature type="domain" description="Tetratrico peptide repeat group 5" evidence="1">
    <location>
        <begin position="49"/>
        <end position="115"/>
    </location>
</feature>
<accession>A0A1Z4JR97</accession>
<dbReference type="Proteomes" id="UP000217895">
    <property type="component" value="Plasmid Plasmid1 dna"/>
</dbReference>
<sequence length="135" mass="15327">MENVFEMALRLRSQGLSADTEEAGRMLLEKALALFQQAVNEMPDDAKRVFYLAMSHDILDMEQEAIPFYHRAIALELPLAQRFEANLYLASSYFNVGKLEQAEHHLVIAEHIRSNEGAVDDQGAFFDIASKIRGR</sequence>
<geneLocation type="plasmid" evidence="2">
    <name>plasmid1</name>
</geneLocation>
<dbReference type="AlphaFoldDB" id="A0A1Z4JR97"/>
<evidence type="ECO:0000313" key="2">
    <source>
        <dbReference type="EMBL" id="BAY59246.1"/>
    </source>
</evidence>
<dbReference type="SUPFAM" id="SSF48452">
    <property type="entry name" value="TPR-like"/>
    <property type="match status" value="1"/>
</dbReference>
<dbReference type="Gene3D" id="1.25.40.10">
    <property type="entry name" value="Tetratricopeptide repeat domain"/>
    <property type="match status" value="1"/>
</dbReference>
<dbReference type="InterPro" id="IPR011990">
    <property type="entry name" value="TPR-like_helical_dom_sf"/>
</dbReference>
<keyword evidence="3" id="KW-1185">Reference proteome</keyword>
<evidence type="ECO:0000313" key="3">
    <source>
        <dbReference type="Proteomes" id="UP000217895"/>
    </source>
</evidence>
<dbReference type="InterPro" id="IPR041656">
    <property type="entry name" value="TPR_5"/>
</dbReference>
<keyword evidence="2" id="KW-0614">Plasmid</keyword>
<gene>
    <name evidence="2" type="ORF">NIES2135_61230</name>
</gene>
<proteinExistence type="predicted"/>
<organism evidence="2 3">
    <name type="scientific">Leptolyngbya boryana NIES-2135</name>
    <dbReference type="NCBI Taxonomy" id="1973484"/>
    <lineage>
        <taxon>Bacteria</taxon>
        <taxon>Bacillati</taxon>
        <taxon>Cyanobacteriota</taxon>
        <taxon>Cyanophyceae</taxon>
        <taxon>Leptolyngbyales</taxon>
        <taxon>Leptolyngbyaceae</taxon>
        <taxon>Leptolyngbya group</taxon>
        <taxon>Leptolyngbya</taxon>
    </lineage>
</organism>
<protein>
    <recommendedName>
        <fullName evidence="1">Tetratrico peptide repeat group 5 domain-containing protein</fullName>
    </recommendedName>
</protein>
<dbReference type="Pfam" id="PF12688">
    <property type="entry name" value="TPR_5"/>
    <property type="match status" value="1"/>
</dbReference>
<reference evidence="2 3" key="1">
    <citation type="submission" date="2017-06" db="EMBL/GenBank/DDBJ databases">
        <title>Genome sequencing of cyanobaciteial culture collection at National Institute for Environmental Studies (NIES).</title>
        <authorList>
            <person name="Hirose Y."/>
            <person name="Shimura Y."/>
            <person name="Fujisawa T."/>
            <person name="Nakamura Y."/>
            <person name="Kawachi M."/>
        </authorList>
    </citation>
    <scope>NUCLEOTIDE SEQUENCE [LARGE SCALE GENOMIC DNA]</scope>
    <source>
        <strain evidence="2 3">NIES-2135</strain>
        <plasmid evidence="3">Plasmid Plasmid1 dna</plasmid>
    </source>
</reference>
<evidence type="ECO:0000259" key="1">
    <source>
        <dbReference type="Pfam" id="PF12688"/>
    </source>
</evidence>